<reference evidence="1" key="1">
    <citation type="submission" date="2022-06" db="EMBL/GenBank/DDBJ databases">
        <title>Vallitalea longa sp. nov., an anaerobic bacterium isolated from marine sediment.</title>
        <authorList>
            <person name="Hirano S."/>
            <person name="Terahara T."/>
            <person name="Mori K."/>
            <person name="Hamada M."/>
            <person name="Matsumoto R."/>
            <person name="Kobayashi T."/>
        </authorList>
    </citation>
    <scope>NUCLEOTIDE SEQUENCE</scope>
    <source>
        <strain evidence="1">SH18-1</strain>
    </source>
</reference>
<protein>
    <submittedName>
        <fullName evidence="1">Uncharacterized protein</fullName>
    </submittedName>
</protein>
<evidence type="ECO:0000313" key="2">
    <source>
        <dbReference type="Proteomes" id="UP001144256"/>
    </source>
</evidence>
<name>A0A9W5Y8K4_9FIRM</name>
<dbReference type="Proteomes" id="UP001144256">
    <property type="component" value="Unassembled WGS sequence"/>
</dbReference>
<sequence>MSRFDINKANEYIHKWQEILRLRDWDIKLYEVKQEWRKTGDIKIDENDRKAIVMLNNFNPKQDNLEALMIHELLHLKLWGMDQMIEELIEKVFGSDIDDKKYEFAYKKFMEVLEPTVEDLAKGYLSLGGDKKEISFGRVQKQVDKELGL</sequence>
<dbReference type="RefSeq" id="WP_281814471.1">
    <property type="nucleotide sequence ID" value="NZ_BRLB01000003.1"/>
</dbReference>
<proteinExistence type="predicted"/>
<accession>A0A9W5Y8K4</accession>
<organism evidence="1 2">
    <name type="scientific">Vallitalea longa</name>
    <dbReference type="NCBI Taxonomy" id="2936439"/>
    <lineage>
        <taxon>Bacteria</taxon>
        <taxon>Bacillati</taxon>
        <taxon>Bacillota</taxon>
        <taxon>Clostridia</taxon>
        <taxon>Lachnospirales</taxon>
        <taxon>Vallitaleaceae</taxon>
        <taxon>Vallitalea</taxon>
    </lineage>
</organism>
<dbReference type="AlphaFoldDB" id="A0A9W5Y8K4"/>
<evidence type="ECO:0000313" key="1">
    <source>
        <dbReference type="EMBL" id="GKX29182.1"/>
    </source>
</evidence>
<keyword evidence="2" id="KW-1185">Reference proteome</keyword>
<gene>
    <name evidence="1" type="ORF">SH1V18_16620</name>
</gene>
<comment type="caution">
    <text evidence="1">The sequence shown here is derived from an EMBL/GenBank/DDBJ whole genome shotgun (WGS) entry which is preliminary data.</text>
</comment>
<dbReference type="EMBL" id="BRLB01000003">
    <property type="protein sequence ID" value="GKX29182.1"/>
    <property type="molecule type" value="Genomic_DNA"/>
</dbReference>